<feature type="transmembrane region" description="Helical" evidence="2">
    <location>
        <begin position="20"/>
        <end position="42"/>
    </location>
</feature>
<dbReference type="EMBL" id="VMRY01000070">
    <property type="protein sequence ID" value="TVT52413.1"/>
    <property type="molecule type" value="Genomic_DNA"/>
</dbReference>
<dbReference type="Pfam" id="PF05137">
    <property type="entry name" value="PilN"/>
    <property type="match status" value="1"/>
</dbReference>
<name>A0A558CUJ4_9GAMM</name>
<organism evidence="3 4">
    <name type="scientific">Sedimenticola thiotaurini</name>
    <dbReference type="NCBI Taxonomy" id="1543721"/>
    <lineage>
        <taxon>Bacteria</taxon>
        <taxon>Pseudomonadati</taxon>
        <taxon>Pseudomonadota</taxon>
        <taxon>Gammaproteobacteria</taxon>
        <taxon>Chromatiales</taxon>
        <taxon>Sedimenticolaceae</taxon>
        <taxon>Sedimenticola</taxon>
    </lineage>
</organism>
<dbReference type="InterPro" id="IPR007813">
    <property type="entry name" value="PilN"/>
</dbReference>
<keyword evidence="2" id="KW-1133">Transmembrane helix</keyword>
<evidence type="ECO:0000313" key="4">
    <source>
        <dbReference type="Proteomes" id="UP000317355"/>
    </source>
</evidence>
<protein>
    <recommendedName>
        <fullName evidence="5">PilN domain-containing protein</fullName>
    </recommendedName>
</protein>
<dbReference type="AlphaFoldDB" id="A0A558CUJ4"/>
<accession>A0A558CUJ4</accession>
<keyword evidence="2" id="KW-0812">Transmembrane</keyword>
<keyword evidence="2" id="KW-0472">Membrane</keyword>
<keyword evidence="1" id="KW-0175">Coiled coil</keyword>
<evidence type="ECO:0000256" key="2">
    <source>
        <dbReference type="SAM" id="Phobius"/>
    </source>
</evidence>
<dbReference type="Proteomes" id="UP000317355">
    <property type="component" value="Unassembled WGS sequence"/>
</dbReference>
<gene>
    <name evidence="3" type="ORF">FHK82_13710</name>
</gene>
<feature type="coiled-coil region" evidence="1">
    <location>
        <begin position="47"/>
        <end position="74"/>
    </location>
</feature>
<evidence type="ECO:0000256" key="1">
    <source>
        <dbReference type="SAM" id="Coils"/>
    </source>
</evidence>
<evidence type="ECO:0000313" key="3">
    <source>
        <dbReference type="EMBL" id="TVT52413.1"/>
    </source>
</evidence>
<comment type="caution">
    <text evidence="3">The sequence shown here is derived from an EMBL/GenBank/DDBJ whole genome shotgun (WGS) entry which is preliminary data.</text>
</comment>
<evidence type="ECO:0008006" key="5">
    <source>
        <dbReference type="Google" id="ProtNLM"/>
    </source>
</evidence>
<proteinExistence type="predicted"/>
<sequence length="203" mass="23034">MRKQQINLYQPIFRKQSVAFSFNVMLIILAVSIAAMGAVFGLSKWNTQKLKQQYQAAQLQNENLESNVSRMAEQLPVPQVNKMLEADLKQLIQKRKTGFALLNTLQSRITANKEGFSGYFDGLARQSIEELWFTEIAISEAGTHLSLKGKTLKPEWVPQLLEKLNDVPAFANKSFQVMDLLRPESTENLLDFSLITGVRSKEQ</sequence>
<reference evidence="3 4" key="1">
    <citation type="submission" date="2019-07" db="EMBL/GenBank/DDBJ databases">
        <title>The pathways for chlorine oxyanion respiration interact through the shared metabolite chlorate.</title>
        <authorList>
            <person name="Barnum T.P."/>
            <person name="Cheng Y."/>
            <person name="Hill K.A."/>
            <person name="Lucas L.N."/>
            <person name="Carlson H.K."/>
            <person name="Coates J.D."/>
        </authorList>
    </citation>
    <scope>NUCLEOTIDE SEQUENCE [LARGE SCALE GENOMIC DNA]</scope>
    <source>
        <strain evidence="3">BK-3</strain>
    </source>
</reference>